<name>A0A926RUC7_9BACL</name>
<dbReference type="AlphaFoldDB" id="A0A926RUC7"/>
<keyword evidence="2" id="KW-1185">Reference proteome</keyword>
<evidence type="ECO:0000313" key="1">
    <source>
        <dbReference type="EMBL" id="MBD1373785.1"/>
    </source>
</evidence>
<comment type="caution">
    <text evidence="1">The sequence shown here is derived from an EMBL/GenBank/DDBJ whole genome shotgun (WGS) entry which is preliminary data.</text>
</comment>
<evidence type="ECO:0000313" key="2">
    <source>
        <dbReference type="Proteomes" id="UP000661691"/>
    </source>
</evidence>
<proteinExistence type="predicted"/>
<sequence length="176" mass="19452">MYTNIKKKINTAGHRRLRSIKKKSLLVSNLICGKITNPSFSVPSSSSALPIQLARLCVGTKKLINPVINISYTNFTLVELNGILQRVSLTYTLTRESKENGEIVTLKQWQSLNSIAEGRLSCNIPLAVQFCDEVKNYNANKLIYKINVASVQMTAGSNLKISSKDYTALVSESKAI</sequence>
<organism evidence="1 2">
    <name type="scientific">Polycladospora coralii</name>
    <dbReference type="NCBI Taxonomy" id="2771432"/>
    <lineage>
        <taxon>Bacteria</taxon>
        <taxon>Bacillati</taxon>
        <taxon>Bacillota</taxon>
        <taxon>Bacilli</taxon>
        <taxon>Bacillales</taxon>
        <taxon>Thermoactinomycetaceae</taxon>
        <taxon>Polycladospora</taxon>
    </lineage>
</organism>
<accession>A0A926RUC7</accession>
<dbReference type="RefSeq" id="WP_191140731.1">
    <property type="nucleotide sequence ID" value="NZ_JACXAG020000008.1"/>
</dbReference>
<dbReference type="Proteomes" id="UP000661691">
    <property type="component" value="Unassembled WGS sequence"/>
</dbReference>
<dbReference type="EMBL" id="JACXAH010000038">
    <property type="protein sequence ID" value="MBD1373785.1"/>
    <property type="molecule type" value="Genomic_DNA"/>
</dbReference>
<gene>
    <name evidence="1" type="ORF">IC620_15680</name>
</gene>
<protein>
    <submittedName>
        <fullName evidence="1">DUF4489 domain-containing protein</fullName>
    </submittedName>
</protein>
<reference evidence="2" key="1">
    <citation type="submission" date="2022-10" db="EMBL/GenBank/DDBJ databases">
        <title>A novel bacterium of genus Hazenella, isolated from South China Sea.</title>
        <authorList>
            <person name="Huang H."/>
            <person name="Mo K."/>
            <person name="Hu Y."/>
        </authorList>
    </citation>
    <scope>NUCLEOTIDE SEQUENCE [LARGE SCALE GENOMIC DNA]</scope>
    <source>
        <strain evidence="2">IB182357</strain>
    </source>
</reference>